<dbReference type="InterPro" id="IPR035940">
    <property type="entry name" value="CAP_sf"/>
</dbReference>
<dbReference type="PANTHER" id="PTHR31157">
    <property type="entry name" value="SCP DOMAIN-CONTAINING PROTEIN"/>
    <property type="match status" value="1"/>
</dbReference>
<accession>A0A364LIJ8</accession>
<name>A0A364LIJ8_9GAMM</name>
<sequence>MKKILAGVLGLLFSYSVIASTSKTAQSDAAIQQTILEYINSYRAQHHRPPLKLVPIISLEAQRHSLEMARKQMSFGHQGFNKRIDVVYKKIKLCRGGAENIAYMKIPAREVARRWTESPGHRANILGNYNLTGIGIARIEGGWIYYTQMFIRSDDPSYRG</sequence>
<dbReference type="Pfam" id="PF00188">
    <property type="entry name" value="CAP"/>
    <property type="match status" value="1"/>
</dbReference>
<reference evidence="3 4" key="1">
    <citation type="submission" date="2017-02" db="EMBL/GenBank/DDBJ databases">
        <title>Legionella quilivanii strain from human: case report and whole genome sequencing analysis.</title>
        <authorList>
            <person name="Lalancette C."/>
            <person name="Leduc J.-M."/>
            <person name="Levesque S."/>
            <person name="Fournier E."/>
            <person name="Saoud J."/>
            <person name="Faucher S.P."/>
            <person name="Bernard K."/>
            <person name="Martineau C."/>
            <person name="Longtin J."/>
        </authorList>
    </citation>
    <scope>NUCLEOTIDE SEQUENCE [LARGE SCALE GENOMIC DNA]</scope>
    <source>
        <strain evidence="3 4">ID143958</strain>
    </source>
</reference>
<dbReference type="Gene3D" id="3.40.33.10">
    <property type="entry name" value="CAP"/>
    <property type="match status" value="1"/>
</dbReference>
<feature type="domain" description="SCP" evidence="2">
    <location>
        <begin position="36"/>
        <end position="150"/>
    </location>
</feature>
<dbReference type="AlphaFoldDB" id="A0A364LIJ8"/>
<feature type="signal peptide" evidence="1">
    <location>
        <begin position="1"/>
        <end position="19"/>
    </location>
</feature>
<keyword evidence="1" id="KW-0732">Signal</keyword>
<organism evidence="3 4">
    <name type="scientific">Legionella quinlivanii</name>
    <dbReference type="NCBI Taxonomy" id="45073"/>
    <lineage>
        <taxon>Bacteria</taxon>
        <taxon>Pseudomonadati</taxon>
        <taxon>Pseudomonadota</taxon>
        <taxon>Gammaproteobacteria</taxon>
        <taxon>Legionellales</taxon>
        <taxon>Legionellaceae</taxon>
        <taxon>Legionella</taxon>
    </lineage>
</organism>
<dbReference type="Proteomes" id="UP000249458">
    <property type="component" value="Unassembled WGS sequence"/>
</dbReference>
<evidence type="ECO:0000256" key="1">
    <source>
        <dbReference type="SAM" id="SignalP"/>
    </source>
</evidence>
<evidence type="ECO:0000259" key="2">
    <source>
        <dbReference type="Pfam" id="PF00188"/>
    </source>
</evidence>
<evidence type="ECO:0000313" key="4">
    <source>
        <dbReference type="Proteomes" id="UP000249458"/>
    </source>
</evidence>
<dbReference type="RefSeq" id="WP_253255821.1">
    <property type="nucleotide sequence ID" value="NZ_MVJN01000006.1"/>
</dbReference>
<dbReference type="EMBL" id="MVJN01000006">
    <property type="protein sequence ID" value="RAP36241.1"/>
    <property type="molecule type" value="Genomic_DNA"/>
</dbReference>
<dbReference type="PANTHER" id="PTHR31157:SF1">
    <property type="entry name" value="SCP DOMAIN-CONTAINING PROTEIN"/>
    <property type="match status" value="1"/>
</dbReference>
<dbReference type="CDD" id="cd05379">
    <property type="entry name" value="CAP_bacterial"/>
    <property type="match status" value="1"/>
</dbReference>
<proteinExistence type="predicted"/>
<gene>
    <name evidence="3" type="ORF">B1207_08815</name>
</gene>
<dbReference type="SUPFAM" id="SSF55797">
    <property type="entry name" value="PR-1-like"/>
    <property type="match status" value="1"/>
</dbReference>
<evidence type="ECO:0000313" key="3">
    <source>
        <dbReference type="EMBL" id="RAP36241.1"/>
    </source>
</evidence>
<comment type="caution">
    <text evidence="3">The sequence shown here is derived from an EMBL/GenBank/DDBJ whole genome shotgun (WGS) entry which is preliminary data.</text>
</comment>
<dbReference type="InterPro" id="IPR014044">
    <property type="entry name" value="CAP_dom"/>
</dbReference>
<feature type="chain" id="PRO_5016859612" description="SCP domain-containing protein" evidence="1">
    <location>
        <begin position="20"/>
        <end position="160"/>
    </location>
</feature>
<protein>
    <recommendedName>
        <fullName evidence="2">SCP domain-containing protein</fullName>
    </recommendedName>
</protein>